<comment type="caution">
    <text evidence="1">The sequence shown here is derived from an EMBL/GenBank/DDBJ whole genome shotgun (WGS) entry which is preliminary data.</text>
</comment>
<protein>
    <submittedName>
        <fullName evidence="1">Uncharacterized protein</fullName>
    </submittedName>
</protein>
<dbReference type="AlphaFoldDB" id="A0A938BV36"/>
<organism evidence="1 2">
    <name type="scientific">candidate division WOR-3 bacterium</name>
    <dbReference type="NCBI Taxonomy" id="2052148"/>
    <lineage>
        <taxon>Bacteria</taxon>
        <taxon>Bacteria division WOR-3</taxon>
    </lineage>
</organism>
<gene>
    <name evidence="1" type="ORF">FJY68_12545</name>
</gene>
<evidence type="ECO:0000313" key="1">
    <source>
        <dbReference type="EMBL" id="MBM3332653.1"/>
    </source>
</evidence>
<proteinExistence type="predicted"/>
<dbReference type="EMBL" id="VGIR01000114">
    <property type="protein sequence ID" value="MBM3332653.1"/>
    <property type="molecule type" value="Genomic_DNA"/>
</dbReference>
<name>A0A938BV36_UNCW3</name>
<evidence type="ECO:0000313" key="2">
    <source>
        <dbReference type="Proteomes" id="UP000779900"/>
    </source>
</evidence>
<dbReference type="Proteomes" id="UP000779900">
    <property type="component" value="Unassembled WGS sequence"/>
</dbReference>
<accession>A0A938BV36</accession>
<sequence length="193" mass="22946">MRKLRQAQSLMRHRDVFPYLELKGLIDSRRPADRIRFRSLFERYYGLNYAHRDQAFKDMFFEVLHLARKPKHADVILELRRCSGRMEFSFTSKLVSMRVESEPIIDRHVLCFFQKKLPPTGSDAEERVKRYTDLLRYVKMSYILWARGGDVGIILHRLRRLDSRLSLCHDVRLLDFLVLKVGQENLDGEFGGQ</sequence>
<reference evidence="1" key="1">
    <citation type="submission" date="2019-03" db="EMBL/GenBank/DDBJ databases">
        <title>Lake Tanganyika Metagenome-Assembled Genomes (MAGs).</title>
        <authorList>
            <person name="Tran P."/>
        </authorList>
    </citation>
    <scope>NUCLEOTIDE SEQUENCE</scope>
    <source>
        <strain evidence="1">K_DeepCast_150m_m2_040</strain>
    </source>
</reference>